<dbReference type="OrthoDB" id="9768507at2"/>
<protein>
    <recommendedName>
        <fullName evidence="1">Glycosyl hydrolase family 95 catalytic domain-containing protein</fullName>
    </recommendedName>
</protein>
<evidence type="ECO:0000313" key="2">
    <source>
        <dbReference type="EMBL" id="NBC70603.1"/>
    </source>
</evidence>
<name>A0A7X4YQD7_9BACL</name>
<dbReference type="Gene3D" id="1.50.10.10">
    <property type="match status" value="1"/>
</dbReference>
<dbReference type="GO" id="GO:0004560">
    <property type="term" value="F:alpha-L-fucosidase activity"/>
    <property type="evidence" value="ECO:0007669"/>
    <property type="project" value="TreeGrafter"/>
</dbReference>
<dbReference type="EMBL" id="JAAAMU010000007">
    <property type="protein sequence ID" value="NBC70603.1"/>
    <property type="molecule type" value="Genomic_DNA"/>
</dbReference>
<gene>
    <name evidence="2" type="ORF">GT003_16500</name>
</gene>
<proteinExistence type="predicted"/>
<dbReference type="PANTHER" id="PTHR31084">
    <property type="entry name" value="ALPHA-L-FUCOSIDASE 2"/>
    <property type="match status" value="1"/>
</dbReference>
<dbReference type="SUPFAM" id="SSF48208">
    <property type="entry name" value="Six-hairpin glycosidases"/>
    <property type="match status" value="1"/>
</dbReference>
<dbReference type="InterPro" id="IPR012341">
    <property type="entry name" value="6hp_glycosidase-like_sf"/>
</dbReference>
<sequence>MTPEGFASTDSADHHTKTNALRIVSQYQGEWISPPLLTDTGEFSDAPLLGNGDIGAMILGSIDDMAFVVGKNEFISQTEGITKALSRVLLRIPGMVGASYRMEQQLANAEAVGTFTLNGHTITTRSRAQATDSIGSLMITHLDYEGNGPLEAFVEFEPGKQNPIPVTIGYEGDVLLQDVRADYEDRIKGCDTVKVRLATRIVGAAGKIEGNRLRFALQPGQSYVLLTSVVSNHDDADYEARAIRAIQSMSLTEADGDRSNHLAWWASFWSKSFVEIANKEIEKHFYGSLYLLGSSIRKGKQAPGLYGSWVMKNAAWGGIAPINYNYEAPYYCTIPTNHLELAENYEKQITDWVPYAEANAAKHGFTGVYYEAYPASLPNGAQFSSVNWTGLDQLERNCFMAQKSNAALAASNMILRYYYTRDAGYARTVYDGFLKKVGRFWTDYLRWDGSRYVIDNDYVHEGGDCIFPQTNPLTSLGLVRLLFQGLIAISEDLGTDSELRTDWQHKLDHMSAFPTFIRNGRTVFRNQESGTSADYCRKYYDTDEDYSEWSSVCAVPEMSLLYPGGQLGLLSDPALLQIARDTIAEHDRWQDNNMTCFYYASAARAGYDPDEILNRLTELIRTRTYPNMTFAMLHGGGIENCNTVPAVLVEMLAQSFQNKLIVFANWPRQANAKFGDLMAYGHFLVSSRIAEGGIQYVRIRSMNGSVLTVMNPWEERTVRLYRDGNDAGMLTGKEFSLPTAVSEVIHMAPDGVSYDEIMERMR</sequence>
<dbReference type="InterPro" id="IPR008928">
    <property type="entry name" value="6-hairpin_glycosidase_sf"/>
</dbReference>
<feature type="domain" description="Glycosyl hydrolase family 95 catalytic" evidence="1">
    <location>
        <begin position="288"/>
        <end position="629"/>
    </location>
</feature>
<dbReference type="GO" id="GO:0005975">
    <property type="term" value="P:carbohydrate metabolic process"/>
    <property type="evidence" value="ECO:0007669"/>
    <property type="project" value="InterPro"/>
</dbReference>
<keyword evidence="3" id="KW-1185">Reference proteome</keyword>
<evidence type="ECO:0000313" key="3">
    <source>
        <dbReference type="Proteomes" id="UP000558113"/>
    </source>
</evidence>
<dbReference type="RefSeq" id="WP_161699693.1">
    <property type="nucleotide sequence ID" value="NZ_JAAAMU010000007.1"/>
</dbReference>
<dbReference type="AlphaFoldDB" id="A0A7X4YQD7"/>
<dbReference type="PANTHER" id="PTHR31084:SF0">
    <property type="entry name" value="ALPHA-L-FUCOSIDASE 2"/>
    <property type="match status" value="1"/>
</dbReference>
<dbReference type="Pfam" id="PF22124">
    <property type="entry name" value="Glyco_hydro_95_cat"/>
    <property type="match status" value="1"/>
</dbReference>
<evidence type="ECO:0000259" key="1">
    <source>
        <dbReference type="Pfam" id="PF22124"/>
    </source>
</evidence>
<accession>A0A7X4YQD7</accession>
<reference evidence="2 3" key="1">
    <citation type="submission" date="2020-01" db="EMBL/GenBank/DDBJ databases">
        <title>Paenibacillus soybeanensis sp. nov. isolated from the nodules of soybean (Glycine max(L.) Merr).</title>
        <authorList>
            <person name="Wang H."/>
        </authorList>
    </citation>
    <scope>NUCLEOTIDE SEQUENCE [LARGE SCALE GENOMIC DNA]</scope>
    <source>
        <strain evidence="2 3">DSM 23054</strain>
    </source>
</reference>
<comment type="caution">
    <text evidence="2">The sequence shown here is derived from an EMBL/GenBank/DDBJ whole genome shotgun (WGS) entry which is preliminary data.</text>
</comment>
<organism evidence="2 3">
    <name type="scientific">Paenibacillus sacheonensis</name>
    <dbReference type="NCBI Taxonomy" id="742054"/>
    <lineage>
        <taxon>Bacteria</taxon>
        <taxon>Bacillati</taxon>
        <taxon>Bacillota</taxon>
        <taxon>Bacilli</taxon>
        <taxon>Bacillales</taxon>
        <taxon>Paenibacillaceae</taxon>
        <taxon>Paenibacillus</taxon>
    </lineage>
</organism>
<dbReference type="InterPro" id="IPR054363">
    <property type="entry name" value="GH95_cat"/>
</dbReference>
<dbReference type="Proteomes" id="UP000558113">
    <property type="component" value="Unassembled WGS sequence"/>
</dbReference>